<organism evidence="2 3">
    <name type="scientific">Streptomyces gamaensis</name>
    <dbReference type="NCBI Taxonomy" id="1763542"/>
    <lineage>
        <taxon>Bacteria</taxon>
        <taxon>Bacillati</taxon>
        <taxon>Actinomycetota</taxon>
        <taxon>Actinomycetes</taxon>
        <taxon>Kitasatosporales</taxon>
        <taxon>Streptomycetaceae</taxon>
        <taxon>Streptomyces</taxon>
    </lineage>
</organism>
<name>A0ABW0Z5R3_9ACTN</name>
<dbReference type="Gene3D" id="1.10.260.40">
    <property type="entry name" value="lambda repressor-like DNA-binding domains"/>
    <property type="match status" value="1"/>
</dbReference>
<dbReference type="Proteomes" id="UP001596083">
    <property type="component" value="Unassembled WGS sequence"/>
</dbReference>
<evidence type="ECO:0000259" key="1">
    <source>
        <dbReference type="PROSITE" id="PS50943"/>
    </source>
</evidence>
<gene>
    <name evidence="2" type="ORF">ACFP1Z_20945</name>
</gene>
<dbReference type="EMBL" id="JBHSPB010000012">
    <property type="protein sequence ID" value="MFC5722641.1"/>
    <property type="molecule type" value="Genomic_DNA"/>
</dbReference>
<proteinExistence type="predicted"/>
<dbReference type="RefSeq" id="WP_390318233.1">
    <property type="nucleotide sequence ID" value="NZ_JBHSPB010000012.1"/>
</dbReference>
<comment type="caution">
    <text evidence="2">The sequence shown here is derived from an EMBL/GenBank/DDBJ whole genome shotgun (WGS) entry which is preliminary data.</text>
</comment>
<dbReference type="SUPFAM" id="SSF47413">
    <property type="entry name" value="lambda repressor-like DNA-binding domains"/>
    <property type="match status" value="1"/>
</dbReference>
<dbReference type="CDD" id="cd00093">
    <property type="entry name" value="HTH_XRE"/>
    <property type="match status" value="1"/>
</dbReference>
<dbReference type="SMART" id="SM00530">
    <property type="entry name" value="HTH_XRE"/>
    <property type="match status" value="1"/>
</dbReference>
<sequence length="274" mass="31264">MPIRRVAVTTPFARKLRELRLRKRLKQAELAKMVWLSHGRISQFESGECLPPRDVAVRLDEALEANGTLLELWESDHANPEDRPLDRVARLEAHAAVIWHYSGGIYSMLQTEDYAREILAAGVDFYGGDLDQNVAYRMRRRSLIEGPEPPQLWTLVRESALSEVVGSPEVMRDQLADLVKMAERPHVHIQVLPFAIPRMLISGHMTIMEPRKGKRPTVYTASLESAKFITKPADVARFRALHERLRRDALPEDESIAFIRTAIEEKYPCLPPST</sequence>
<keyword evidence="3" id="KW-1185">Reference proteome</keyword>
<dbReference type="InterPro" id="IPR010982">
    <property type="entry name" value="Lambda_DNA-bd_dom_sf"/>
</dbReference>
<reference evidence="3" key="1">
    <citation type="journal article" date="2019" name="Int. J. Syst. Evol. Microbiol.">
        <title>The Global Catalogue of Microorganisms (GCM) 10K type strain sequencing project: providing services to taxonomists for standard genome sequencing and annotation.</title>
        <authorList>
            <consortium name="The Broad Institute Genomics Platform"/>
            <consortium name="The Broad Institute Genome Sequencing Center for Infectious Disease"/>
            <person name="Wu L."/>
            <person name="Ma J."/>
        </authorList>
    </citation>
    <scope>NUCLEOTIDE SEQUENCE [LARGE SCALE GENOMIC DNA]</scope>
    <source>
        <strain evidence="3">CGMCC 4.7304</strain>
    </source>
</reference>
<accession>A0ABW0Z5R3</accession>
<feature type="domain" description="HTH cro/C1-type" evidence="1">
    <location>
        <begin position="16"/>
        <end position="70"/>
    </location>
</feature>
<protein>
    <submittedName>
        <fullName evidence="2">Helix-turn-helix domain-containing protein</fullName>
    </submittedName>
</protein>
<dbReference type="Pfam" id="PF13560">
    <property type="entry name" value="HTH_31"/>
    <property type="match status" value="1"/>
</dbReference>
<dbReference type="Pfam" id="PF19054">
    <property type="entry name" value="DUF5753"/>
    <property type="match status" value="1"/>
</dbReference>
<dbReference type="PROSITE" id="PS50943">
    <property type="entry name" value="HTH_CROC1"/>
    <property type="match status" value="1"/>
</dbReference>
<evidence type="ECO:0000313" key="3">
    <source>
        <dbReference type="Proteomes" id="UP001596083"/>
    </source>
</evidence>
<dbReference type="InterPro" id="IPR043917">
    <property type="entry name" value="DUF5753"/>
</dbReference>
<dbReference type="InterPro" id="IPR001387">
    <property type="entry name" value="Cro/C1-type_HTH"/>
</dbReference>
<evidence type="ECO:0000313" key="2">
    <source>
        <dbReference type="EMBL" id="MFC5722641.1"/>
    </source>
</evidence>